<accession>Q9AME4</accession>
<protein>
    <submittedName>
        <fullName evidence="2">Uncharacterized protein</fullName>
    </submittedName>
</protein>
<proteinExistence type="predicted"/>
<feature type="compositionally biased region" description="Polar residues" evidence="1">
    <location>
        <begin position="1"/>
        <end position="11"/>
    </location>
</feature>
<feature type="region of interest" description="Disordered" evidence="1">
    <location>
        <begin position="1"/>
        <end position="63"/>
    </location>
</feature>
<evidence type="ECO:0000313" key="2">
    <source>
        <dbReference type="EMBL" id="AAK08073.1"/>
    </source>
</evidence>
<evidence type="ECO:0000256" key="1">
    <source>
        <dbReference type="SAM" id="MobiDB-lite"/>
    </source>
</evidence>
<organism evidence="2">
    <name type="scientific">Megalodesulfovibrio gigas</name>
    <name type="common">Desulfovibrio gigas</name>
    <dbReference type="NCBI Taxonomy" id="879"/>
    <lineage>
        <taxon>Bacteria</taxon>
        <taxon>Pseudomonadati</taxon>
        <taxon>Thermodesulfobacteriota</taxon>
        <taxon>Desulfovibrionia</taxon>
        <taxon>Desulfovibrionales</taxon>
        <taxon>Desulfovibrionaceae</taxon>
        <taxon>Megalodesulfovibrio</taxon>
    </lineage>
</organism>
<dbReference type="EMBL" id="AF325447">
    <property type="protein sequence ID" value="AAK08073.1"/>
    <property type="molecule type" value="Genomic_DNA"/>
</dbReference>
<name>Q9AME4_MEGGA</name>
<feature type="compositionally biased region" description="Low complexity" evidence="1">
    <location>
        <begin position="51"/>
        <end position="63"/>
    </location>
</feature>
<sequence length="63" mass="6597">MLRLRQATNAVTPAASIPQGPALAMDGTTRESSSAPGRASMPRRSRPVLGSRSASSRPPARRP</sequence>
<reference evidence="2" key="1">
    <citation type="journal article" date="2001" name="Biochem. Biophys. Res. Commun.">
        <title>Analysis of the Desulfovibrio gigas transcriptional unit containing rubredoxin (rd) and rubredoxin-oxygen oxidoreductase (roo) genes and upstream ORFs.</title>
        <authorList>
            <person name="Silva G."/>
            <person name="Oliveira S."/>
            <person name="LeGall J."/>
            <person name="Xavier A.V."/>
            <person name="Rodrigues-Pousada C."/>
        </authorList>
    </citation>
    <scope>NUCLEOTIDE SEQUENCE</scope>
</reference>
<dbReference type="AlphaFoldDB" id="Q9AME4"/>